<sequence>MARSTTQPTARRADARRNIEAILDAAAISLSRDAEASIAEIAQAAGVGRVTLYGHFSSRAELIDAVVARAIQEGDAALDALDLSGDARGALVRLIERSWLALVQIGSLVTAAESALSPERMHELHERPASRVERLVQRGQAEGVFRTDLPTSWLVGTLHRVMHGAAAEIESGRLAHDDAASVIAATVLAAYTPPGVAVPPADTWARS</sequence>
<dbReference type="SUPFAM" id="SSF46689">
    <property type="entry name" value="Homeodomain-like"/>
    <property type="match status" value="1"/>
</dbReference>
<dbReference type="RefSeq" id="WP_188744018.1">
    <property type="nucleotide sequence ID" value="NZ_BAABFW010000005.1"/>
</dbReference>
<evidence type="ECO:0000256" key="1">
    <source>
        <dbReference type="ARBA" id="ARBA00023015"/>
    </source>
</evidence>
<protein>
    <recommendedName>
        <fullName evidence="5">HTH tetR-type domain-containing protein</fullName>
    </recommendedName>
</protein>
<dbReference type="InterPro" id="IPR050109">
    <property type="entry name" value="HTH-type_TetR-like_transc_reg"/>
</dbReference>
<gene>
    <name evidence="6" type="ORF">GCM10011372_27670</name>
</gene>
<reference evidence="6" key="1">
    <citation type="journal article" date="2014" name="Int. J. Syst. Evol. Microbiol.">
        <title>Complete genome sequence of Corynebacterium casei LMG S-19264T (=DSM 44701T), isolated from a smear-ripened cheese.</title>
        <authorList>
            <consortium name="US DOE Joint Genome Institute (JGI-PGF)"/>
            <person name="Walter F."/>
            <person name="Albersmeier A."/>
            <person name="Kalinowski J."/>
            <person name="Ruckert C."/>
        </authorList>
    </citation>
    <scope>NUCLEOTIDE SEQUENCE</scope>
    <source>
        <strain evidence="6">CGMCC 1.8984</strain>
    </source>
</reference>
<evidence type="ECO:0000256" key="3">
    <source>
        <dbReference type="ARBA" id="ARBA00023163"/>
    </source>
</evidence>
<dbReference type="InterPro" id="IPR036271">
    <property type="entry name" value="Tet_transcr_reg_TetR-rel_C_sf"/>
</dbReference>
<keyword evidence="1" id="KW-0805">Transcription regulation</keyword>
<dbReference type="GO" id="GO:0003700">
    <property type="term" value="F:DNA-binding transcription factor activity"/>
    <property type="evidence" value="ECO:0007669"/>
    <property type="project" value="TreeGrafter"/>
</dbReference>
<dbReference type="EMBL" id="BMMD01000017">
    <property type="protein sequence ID" value="GGJ87645.1"/>
    <property type="molecule type" value="Genomic_DNA"/>
</dbReference>
<evidence type="ECO:0000256" key="2">
    <source>
        <dbReference type="ARBA" id="ARBA00023125"/>
    </source>
</evidence>
<feature type="DNA-binding region" description="H-T-H motif" evidence="4">
    <location>
        <begin position="37"/>
        <end position="56"/>
    </location>
</feature>
<dbReference type="PANTHER" id="PTHR30055:SF234">
    <property type="entry name" value="HTH-TYPE TRANSCRIPTIONAL REGULATOR BETI"/>
    <property type="match status" value="1"/>
</dbReference>
<organism evidence="6 7">
    <name type="scientific">Agromyces bauzanensis</name>
    <dbReference type="NCBI Taxonomy" id="1308924"/>
    <lineage>
        <taxon>Bacteria</taxon>
        <taxon>Bacillati</taxon>
        <taxon>Actinomycetota</taxon>
        <taxon>Actinomycetes</taxon>
        <taxon>Micrococcales</taxon>
        <taxon>Microbacteriaceae</taxon>
        <taxon>Agromyces</taxon>
    </lineage>
</organism>
<keyword evidence="7" id="KW-1185">Reference proteome</keyword>
<name>A0A917UUT1_9MICO</name>
<accession>A0A917UUT1</accession>
<keyword evidence="2 4" id="KW-0238">DNA-binding</keyword>
<dbReference type="SUPFAM" id="SSF48498">
    <property type="entry name" value="Tetracyclin repressor-like, C-terminal domain"/>
    <property type="match status" value="1"/>
</dbReference>
<dbReference type="Proteomes" id="UP000636956">
    <property type="component" value="Unassembled WGS sequence"/>
</dbReference>
<dbReference type="InterPro" id="IPR001647">
    <property type="entry name" value="HTH_TetR"/>
</dbReference>
<evidence type="ECO:0000313" key="7">
    <source>
        <dbReference type="Proteomes" id="UP000636956"/>
    </source>
</evidence>
<dbReference type="Gene3D" id="1.10.357.10">
    <property type="entry name" value="Tetracycline Repressor, domain 2"/>
    <property type="match status" value="1"/>
</dbReference>
<dbReference type="GO" id="GO:0000976">
    <property type="term" value="F:transcription cis-regulatory region binding"/>
    <property type="evidence" value="ECO:0007669"/>
    <property type="project" value="TreeGrafter"/>
</dbReference>
<dbReference type="PANTHER" id="PTHR30055">
    <property type="entry name" value="HTH-TYPE TRANSCRIPTIONAL REGULATOR RUTR"/>
    <property type="match status" value="1"/>
</dbReference>
<keyword evidence="3" id="KW-0804">Transcription</keyword>
<evidence type="ECO:0000256" key="4">
    <source>
        <dbReference type="PROSITE-ProRule" id="PRU00335"/>
    </source>
</evidence>
<reference evidence="6" key="2">
    <citation type="submission" date="2020-09" db="EMBL/GenBank/DDBJ databases">
        <authorList>
            <person name="Sun Q."/>
            <person name="Zhou Y."/>
        </authorList>
    </citation>
    <scope>NUCLEOTIDE SEQUENCE</scope>
    <source>
        <strain evidence="6">CGMCC 1.8984</strain>
    </source>
</reference>
<dbReference type="InterPro" id="IPR009057">
    <property type="entry name" value="Homeodomain-like_sf"/>
</dbReference>
<dbReference type="Pfam" id="PF00440">
    <property type="entry name" value="TetR_N"/>
    <property type="match status" value="1"/>
</dbReference>
<proteinExistence type="predicted"/>
<evidence type="ECO:0000259" key="5">
    <source>
        <dbReference type="PROSITE" id="PS50977"/>
    </source>
</evidence>
<feature type="domain" description="HTH tetR-type" evidence="5">
    <location>
        <begin position="16"/>
        <end position="74"/>
    </location>
</feature>
<dbReference type="PROSITE" id="PS50977">
    <property type="entry name" value="HTH_TETR_2"/>
    <property type="match status" value="1"/>
</dbReference>
<dbReference type="AlphaFoldDB" id="A0A917UUT1"/>
<evidence type="ECO:0000313" key="6">
    <source>
        <dbReference type="EMBL" id="GGJ87645.1"/>
    </source>
</evidence>
<comment type="caution">
    <text evidence="6">The sequence shown here is derived from an EMBL/GenBank/DDBJ whole genome shotgun (WGS) entry which is preliminary data.</text>
</comment>